<feature type="non-terminal residue" evidence="3">
    <location>
        <position position="446"/>
    </location>
</feature>
<organism evidence="3 4">
    <name type="scientific">Phytophthora rubi</name>
    <dbReference type="NCBI Taxonomy" id="129364"/>
    <lineage>
        <taxon>Eukaryota</taxon>
        <taxon>Sar</taxon>
        <taxon>Stramenopiles</taxon>
        <taxon>Oomycota</taxon>
        <taxon>Peronosporomycetes</taxon>
        <taxon>Peronosporales</taxon>
        <taxon>Peronosporaceae</taxon>
        <taxon>Phytophthora</taxon>
    </lineage>
</organism>
<dbReference type="Gene3D" id="1.10.443.10">
    <property type="entry name" value="Intergrase catalytic core"/>
    <property type="match status" value="1"/>
</dbReference>
<dbReference type="GO" id="GO:0006310">
    <property type="term" value="P:DNA recombination"/>
    <property type="evidence" value="ECO:0007669"/>
    <property type="project" value="InterPro"/>
</dbReference>
<evidence type="ECO:0000256" key="2">
    <source>
        <dbReference type="SAM" id="MobiDB-lite"/>
    </source>
</evidence>
<proteinExistence type="predicted"/>
<dbReference type="Proteomes" id="UP000429607">
    <property type="component" value="Unassembled WGS sequence"/>
</dbReference>
<evidence type="ECO:0000313" key="4">
    <source>
        <dbReference type="Proteomes" id="UP000429607"/>
    </source>
</evidence>
<evidence type="ECO:0000256" key="1">
    <source>
        <dbReference type="SAM" id="Coils"/>
    </source>
</evidence>
<dbReference type="InterPro" id="IPR013762">
    <property type="entry name" value="Integrase-like_cat_sf"/>
</dbReference>
<dbReference type="GO" id="GO:0003677">
    <property type="term" value="F:DNA binding"/>
    <property type="evidence" value="ECO:0007669"/>
    <property type="project" value="InterPro"/>
</dbReference>
<name>A0A6A3H8E2_9STRA</name>
<accession>A0A6A3H8E2</accession>
<sequence length="446" mass="49258">MLWYLLGRSSDTACLVKSQVAVYPGGCMYIHFKRLKSASYQGASLFYDFGNFVTCPLHALAVATIMQTSPSQFLLDQLPQGSEMVDVNPVSSRSLREILEAPEETSQSDGNDGPSSARAKKKIGVPGIQAYVNRLLQKWSPVCSLAGMNLTSGLSSHSFRRGAAQNANGNSKVSTPWILDRGGWSMTSVSKAFNYIVSTTQEDQQVGKILAGWNSEAEPCLPTLRVFDPVVANKVQQLQDSLFSCAFGFAEPLNLRDDVIEVLMAVAILHYHDMLKLSPEGPYIKHVQQKIRQHGISEPELASWSLTMHSDLIKRMERPRPEKQAALPSVNDVVEKQTVLIKKQMDMISSLSSQLDELRQRMAAMEDGGSALSKPTVTTGVADAVDIASGPESETAAPKRRSSPKSLAAVWYEWFSSLSSKTKRNRRRYHEVKVTVAFMRIFLPRG</sequence>
<protein>
    <submittedName>
        <fullName evidence="3">Uncharacterized protein</fullName>
    </submittedName>
</protein>
<gene>
    <name evidence="3" type="ORF">PR001_g28790</name>
</gene>
<feature type="region of interest" description="Disordered" evidence="2">
    <location>
        <begin position="100"/>
        <end position="120"/>
    </location>
</feature>
<feature type="coiled-coil region" evidence="1">
    <location>
        <begin position="341"/>
        <end position="368"/>
    </location>
</feature>
<dbReference type="EMBL" id="QXFV01005360">
    <property type="protein sequence ID" value="KAE8965243.1"/>
    <property type="molecule type" value="Genomic_DNA"/>
</dbReference>
<dbReference type="GO" id="GO:0015074">
    <property type="term" value="P:DNA integration"/>
    <property type="evidence" value="ECO:0007669"/>
    <property type="project" value="InterPro"/>
</dbReference>
<feature type="compositionally biased region" description="Polar residues" evidence="2">
    <location>
        <begin position="104"/>
        <end position="114"/>
    </location>
</feature>
<reference evidence="3 4" key="1">
    <citation type="submission" date="2018-09" db="EMBL/GenBank/DDBJ databases">
        <title>Genomic investigation of the strawberry pathogen Phytophthora fragariae indicates pathogenicity is determined by transcriptional variation in three key races.</title>
        <authorList>
            <person name="Adams T.M."/>
            <person name="Armitage A.D."/>
            <person name="Sobczyk M.K."/>
            <person name="Bates H.J."/>
            <person name="Dunwell J.M."/>
            <person name="Nellist C.F."/>
            <person name="Harrison R.J."/>
        </authorList>
    </citation>
    <scope>NUCLEOTIDE SEQUENCE [LARGE SCALE GENOMIC DNA]</scope>
    <source>
        <strain evidence="3 4">SCRP249</strain>
    </source>
</reference>
<evidence type="ECO:0000313" key="3">
    <source>
        <dbReference type="EMBL" id="KAE8965243.1"/>
    </source>
</evidence>
<keyword evidence="1" id="KW-0175">Coiled coil</keyword>
<comment type="caution">
    <text evidence="3">The sequence shown here is derived from an EMBL/GenBank/DDBJ whole genome shotgun (WGS) entry which is preliminary data.</text>
</comment>
<dbReference type="AlphaFoldDB" id="A0A6A3H8E2"/>